<feature type="region of interest" description="Disordered" evidence="1">
    <location>
        <begin position="85"/>
        <end position="110"/>
    </location>
</feature>
<protein>
    <submittedName>
        <fullName evidence="2">Uncharacterized protein</fullName>
    </submittedName>
</protein>
<keyword evidence="3" id="KW-1185">Reference proteome</keyword>
<feature type="non-terminal residue" evidence="2">
    <location>
        <position position="179"/>
    </location>
</feature>
<organism evidence="2 3">
    <name type="scientific">Halocaridina rubra</name>
    <name type="common">Hawaiian red shrimp</name>
    <dbReference type="NCBI Taxonomy" id="373956"/>
    <lineage>
        <taxon>Eukaryota</taxon>
        <taxon>Metazoa</taxon>
        <taxon>Ecdysozoa</taxon>
        <taxon>Arthropoda</taxon>
        <taxon>Crustacea</taxon>
        <taxon>Multicrustacea</taxon>
        <taxon>Malacostraca</taxon>
        <taxon>Eumalacostraca</taxon>
        <taxon>Eucarida</taxon>
        <taxon>Decapoda</taxon>
        <taxon>Pleocyemata</taxon>
        <taxon>Caridea</taxon>
        <taxon>Atyoidea</taxon>
        <taxon>Atyidae</taxon>
        <taxon>Halocaridina</taxon>
    </lineage>
</organism>
<name>A0AAN9A5K5_HALRR</name>
<gene>
    <name evidence="2" type="ORF">SK128_019793</name>
</gene>
<dbReference type="AlphaFoldDB" id="A0AAN9A5K5"/>
<evidence type="ECO:0000256" key="1">
    <source>
        <dbReference type="SAM" id="MobiDB-lite"/>
    </source>
</evidence>
<evidence type="ECO:0000313" key="3">
    <source>
        <dbReference type="Proteomes" id="UP001381693"/>
    </source>
</evidence>
<dbReference type="Gene3D" id="3.40.50.12700">
    <property type="match status" value="1"/>
</dbReference>
<sequence length="179" mass="20330">MKVFCRENNIGFIDGWDHFTSRKHMYARDGVHLSNSGVSVLAVWHNLTCGPIRKVRSSPITRIHPTSSPTGKPIRQQERIPRTLRRKSHPTCGPQVEGPLTLKGEHPTKKKKLDTNNEMINTCAEKLVSKGSVNSGSNNWESKDKSHLLHRTNINKNNSHKRGKARETLKVYYTNSRSL</sequence>
<dbReference type="Proteomes" id="UP001381693">
    <property type="component" value="Unassembled WGS sequence"/>
</dbReference>
<comment type="caution">
    <text evidence="2">The sequence shown here is derived from an EMBL/GenBank/DDBJ whole genome shotgun (WGS) entry which is preliminary data.</text>
</comment>
<proteinExistence type="predicted"/>
<evidence type="ECO:0000313" key="2">
    <source>
        <dbReference type="EMBL" id="KAK7075758.1"/>
    </source>
</evidence>
<dbReference type="EMBL" id="JAXCGZ010010175">
    <property type="protein sequence ID" value="KAK7075758.1"/>
    <property type="molecule type" value="Genomic_DNA"/>
</dbReference>
<accession>A0AAN9A5K5</accession>
<reference evidence="2 3" key="1">
    <citation type="submission" date="2023-11" db="EMBL/GenBank/DDBJ databases">
        <title>Halocaridina rubra genome assembly.</title>
        <authorList>
            <person name="Smith C."/>
        </authorList>
    </citation>
    <scope>NUCLEOTIDE SEQUENCE [LARGE SCALE GENOMIC DNA]</scope>
    <source>
        <strain evidence="2">EP-1</strain>
        <tissue evidence="2">Whole</tissue>
    </source>
</reference>